<organism evidence="1">
    <name type="scientific">Arundo donax</name>
    <name type="common">Giant reed</name>
    <name type="synonym">Donax arundinaceus</name>
    <dbReference type="NCBI Taxonomy" id="35708"/>
    <lineage>
        <taxon>Eukaryota</taxon>
        <taxon>Viridiplantae</taxon>
        <taxon>Streptophyta</taxon>
        <taxon>Embryophyta</taxon>
        <taxon>Tracheophyta</taxon>
        <taxon>Spermatophyta</taxon>
        <taxon>Magnoliopsida</taxon>
        <taxon>Liliopsida</taxon>
        <taxon>Poales</taxon>
        <taxon>Poaceae</taxon>
        <taxon>PACMAD clade</taxon>
        <taxon>Arundinoideae</taxon>
        <taxon>Arundineae</taxon>
        <taxon>Arundo</taxon>
    </lineage>
</organism>
<dbReference type="EMBL" id="GBRH01227716">
    <property type="protein sequence ID" value="JAD70179.1"/>
    <property type="molecule type" value="Transcribed_RNA"/>
</dbReference>
<protein>
    <submittedName>
        <fullName evidence="1">Uncharacterized protein</fullName>
    </submittedName>
</protein>
<reference evidence="1" key="2">
    <citation type="journal article" date="2015" name="Data Brief">
        <title>Shoot transcriptome of the giant reed, Arundo donax.</title>
        <authorList>
            <person name="Barrero R.A."/>
            <person name="Guerrero F.D."/>
            <person name="Moolhuijzen P."/>
            <person name="Goolsby J.A."/>
            <person name="Tidwell J."/>
            <person name="Bellgard S.E."/>
            <person name="Bellgard M.I."/>
        </authorList>
    </citation>
    <scope>NUCLEOTIDE SEQUENCE</scope>
    <source>
        <tissue evidence="1">Shoot tissue taken approximately 20 cm above the soil surface</tissue>
    </source>
</reference>
<sequence length="44" mass="4679">MESDGGRVLRERTLAAMRQAKEALSDGGESEATLAGLVDSWRSA</sequence>
<dbReference type="AlphaFoldDB" id="A0A0A9C1N7"/>
<evidence type="ECO:0000313" key="1">
    <source>
        <dbReference type="EMBL" id="JAD70179.1"/>
    </source>
</evidence>
<proteinExistence type="predicted"/>
<accession>A0A0A9C1N7</accession>
<reference evidence="1" key="1">
    <citation type="submission" date="2014-09" db="EMBL/GenBank/DDBJ databases">
        <authorList>
            <person name="Magalhaes I.L.F."/>
            <person name="Oliveira U."/>
            <person name="Santos F.R."/>
            <person name="Vidigal T.H.D.A."/>
            <person name="Brescovit A.D."/>
            <person name="Santos A.J."/>
        </authorList>
    </citation>
    <scope>NUCLEOTIDE SEQUENCE</scope>
    <source>
        <tissue evidence="1">Shoot tissue taken approximately 20 cm above the soil surface</tissue>
    </source>
</reference>
<name>A0A0A9C1N7_ARUDO</name>